<dbReference type="AlphaFoldDB" id="A0A849KDE9"/>
<protein>
    <submittedName>
        <fullName evidence="4">Extracellular solute-binding protein</fullName>
    </submittedName>
</protein>
<organism evidence="4 5">
    <name type="scientific">Ramlibacter montanisoli</name>
    <dbReference type="NCBI Taxonomy" id="2732512"/>
    <lineage>
        <taxon>Bacteria</taxon>
        <taxon>Pseudomonadati</taxon>
        <taxon>Pseudomonadota</taxon>
        <taxon>Betaproteobacteria</taxon>
        <taxon>Burkholderiales</taxon>
        <taxon>Comamonadaceae</taxon>
        <taxon>Ramlibacter</taxon>
    </lineage>
</organism>
<dbReference type="InterPro" id="IPR006059">
    <property type="entry name" value="SBP"/>
</dbReference>
<dbReference type="InterPro" id="IPR026045">
    <property type="entry name" value="Ferric-bd"/>
</dbReference>
<gene>
    <name evidence="4" type="ORF">HK415_10515</name>
</gene>
<keyword evidence="1 3" id="KW-0732">Signal</keyword>
<dbReference type="PIRSF" id="PIRSF002825">
    <property type="entry name" value="CfbpA"/>
    <property type="match status" value="1"/>
</dbReference>
<dbReference type="GO" id="GO:0046872">
    <property type="term" value="F:metal ion binding"/>
    <property type="evidence" value="ECO:0007669"/>
    <property type="project" value="UniProtKB-KW"/>
</dbReference>
<dbReference type="PANTHER" id="PTHR30006">
    <property type="entry name" value="THIAMINE-BINDING PERIPLASMIC PROTEIN-RELATED"/>
    <property type="match status" value="1"/>
</dbReference>
<accession>A0A849KDE9</accession>
<dbReference type="PANTHER" id="PTHR30006:SF24">
    <property type="entry name" value="SLL0237 PROTEIN"/>
    <property type="match status" value="1"/>
</dbReference>
<dbReference type="Pfam" id="PF01547">
    <property type="entry name" value="SBP_bac_1"/>
    <property type="match status" value="1"/>
</dbReference>
<evidence type="ECO:0000256" key="3">
    <source>
        <dbReference type="SAM" id="SignalP"/>
    </source>
</evidence>
<feature type="chain" id="PRO_5032626077" evidence="3">
    <location>
        <begin position="24"/>
        <end position="347"/>
    </location>
</feature>
<dbReference type="Proteomes" id="UP000552954">
    <property type="component" value="Unassembled WGS sequence"/>
</dbReference>
<keyword evidence="2" id="KW-0479">Metal-binding</keyword>
<name>A0A849KDE9_9BURK</name>
<keyword evidence="2" id="KW-0408">Iron</keyword>
<dbReference type="SUPFAM" id="SSF53850">
    <property type="entry name" value="Periplasmic binding protein-like II"/>
    <property type="match status" value="1"/>
</dbReference>
<evidence type="ECO:0000256" key="1">
    <source>
        <dbReference type="ARBA" id="ARBA00022729"/>
    </source>
</evidence>
<feature type="binding site" evidence="2">
    <location>
        <position position="241"/>
    </location>
    <ligand>
        <name>Fe cation</name>
        <dbReference type="ChEBI" id="CHEBI:24875"/>
    </ligand>
</feature>
<dbReference type="RefSeq" id="WP_171558762.1">
    <property type="nucleotide sequence ID" value="NZ_JABFCS010000001.1"/>
</dbReference>
<comment type="caution">
    <text evidence="4">The sequence shown here is derived from an EMBL/GenBank/DDBJ whole genome shotgun (WGS) entry which is preliminary data.</text>
</comment>
<evidence type="ECO:0000313" key="4">
    <source>
        <dbReference type="EMBL" id="NNU43496.1"/>
    </source>
</evidence>
<keyword evidence="5" id="KW-1185">Reference proteome</keyword>
<evidence type="ECO:0000256" key="2">
    <source>
        <dbReference type="PIRSR" id="PIRSR002825-1"/>
    </source>
</evidence>
<feature type="signal peptide" evidence="3">
    <location>
        <begin position="1"/>
        <end position="23"/>
    </location>
</feature>
<proteinExistence type="predicted"/>
<dbReference type="Gene3D" id="3.40.190.10">
    <property type="entry name" value="Periplasmic binding protein-like II"/>
    <property type="match status" value="2"/>
</dbReference>
<dbReference type="EMBL" id="JABFCS010000001">
    <property type="protein sequence ID" value="NNU43496.1"/>
    <property type="molecule type" value="Genomic_DNA"/>
</dbReference>
<sequence>MSAQPAAAVLALVAALASGVAHSQAPAPYDATPQLVAAAQKEGKIVWYSATDVQVAEKLARAFEAKYPGIKVQVERSGAERLFQRINQEYGSKIHAADVIETSDAVHFVHFKKQGWLQPAVPSEVAKHWPKEYKDADGTYAAYRAHLSVIAYNTKLVPKEQAPKSHADLLDPKWQGKLVKAHPGYSGTIMTGTQALSQSPLGWSYFEKLGKQKVMQVQSSTEPPKKLAQGERPVMADGNEYNVFVLKESGVPIEPVYATEGTPIVIGNAALLKNAPNPNAARLFYHFMFTHEAQQLNSDVGGLRSFHPEVKEKAGRMPLSQIKLLNSDPAQLQPDNIKKKYEEYFGT</sequence>
<reference evidence="4 5" key="1">
    <citation type="submission" date="2020-05" db="EMBL/GenBank/DDBJ databases">
        <authorList>
            <person name="Khan S.A."/>
            <person name="Jeon C.O."/>
            <person name="Chun B.H."/>
        </authorList>
    </citation>
    <scope>NUCLEOTIDE SEQUENCE [LARGE SCALE GENOMIC DNA]</scope>
    <source>
        <strain evidence="4 5">B156</strain>
    </source>
</reference>
<reference evidence="4 5" key="2">
    <citation type="submission" date="2020-06" db="EMBL/GenBank/DDBJ databases">
        <title>Ramlibacter rhizophilus sp. nov., isolated from rhizosphere soil of national flower Mugunghwa from South Korea.</title>
        <authorList>
            <person name="Zheng-Fei Y."/>
            <person name="Huan T."/>
        </authorList>
    </citation>
    <scope>NUCLEOTIDE SEQUENCE [LARGE SCALE GENOMIC DNA]</scope>
    <source>
        <strain evidence="4 5">B156</strain>
    </source>
</reference>
<evidence type="ECO:0000313" key="5">
    <source>
        <dbReference type="Proteomes" id="UP000552954"/>
    </source>
</evidence>